<dbReference type="STRING" id="1508389.SAMN05444003_2429"/>
<dbReference type="PANTHER" id="PTHR43968:SF6">
    <property type="entry name" value="GLUTATHIONE S-TRANSFERASE OMEGA"/>
    <property type="match status" value="1"/>
</dbReference>
<keyword evidence="4" id="KW-1185">Reference proteome</keyword>
<dbReference type="OrthoDB" id="9813092at2"/>
<dbReference type="PROSITE" id="PS50404">
    <property type="entry name" value="GST_NTER"/>
    <property type="match status" value="1"/>
</dbReference>
<evidence type="ECO:0000259" key="2">
    <source>
        <dbReference type="PROSITE" id="PS50405"/>
    </source>
</evidence>
<gene>
    <name evidence="3" type="ORF">SAMN05444003_2429</name>
</gene>
<dbReference type="InterPro" id="IPR004045">
    <property type="entry name" value="Glutathione_S-Trfase_N"/>
</dbReference>
<reference evidence="3 4" key="1">
    <citation type="submission" date="2016-11" db="EMBL/GenBank/DDBJ databases">
        <authorList>
            <person name="Jaros S."/>
            <person name="Januszkiewicz K."/>
            <person name="Wedrychowicz H."/>
        </authorList>
    </citation>
    <scope>NUCLEOTIDE SEQUENCE [LARGE SCALE GENOMIC DNA]</scope>
    <source>
        <strain evidence="3 4">DSM 28715</strain>
    </source>
</reference>
<dbReference type="RefSeq" id="WP_072901397.1">
    <property type="nucleotide sequence ID" value="NZ_FQXB01000003.1"/>
</dbReference>
<dbReference type="CDD" id="cd03196">
    <property type="entry name" value="GST_C_5"/>
    <property type="match status" value="1"/>
</dbReference>
<dbReference type="InterPro" id="IPR010987">
    <property type="entry name" value="Glutathione-S-Trfase_C-like"/>
</dbReference>
<dbReference type="EMBL" id="FQXB01000003">
    <property type="protein sequence ID" value="SHH19755.1"/>
    <property type="molecule type" value="Genomic_DNA"/>
</dbReference>
<dbReference type="PROSITE" id="PS50405">
    <property type="entry name" value="GST_CTER"/>
    <property type="match status" value="1"/>
</dbReference>
<dbReference type="SFLD" id="SFLDS00019">
    <property type="entry name" value="Glutathione_Transferase_(cytos"/>
    <property type="match status" value="1"/>
</dbReference>
<dbReference type="Gene3D" id="3.40.30.10">
    <property type="entry name" value="Glutaredoxin"/>
    <property type="match status" value="1"/>
</dbReference>
<dbReference type="InterPro" id="IPR050983">
    <property type="entry name" value="GST_Omega/HSP26"/>
</dbReference>
<dbReference type="SUPFAM" id="SSF52833">
    <property type="entry name" value="Thioredoxin-like"/>
    <property type="match status" value="1"/>
</dbReference>
<dbReference type="SUPFAM" id="SSF47616">
    <property type="entry name" value="GST C-terminal domain-like"/>
    <property type="match status" value="1"/>
</dbReference>
<dbReference type="Proteomes" id="UP000184074">
    <property type="component" value="Unassembled WGS sequence"/>
</dbReference>
<sequence>MTETHPIFWSFRRCPYAMRARLAVQSSGVQVELREILLKEKPEAFLQTSASATVPAVKDGDLILDESFDVMRWALGKSDPKGWLDMPQGWEAWIEECDGPFKAALDHTKYAVRYPDRDEAEEREKASVFLRKLETRLEGQTFLFGDRATLADMAILPFVRQFANTDRAWFDAQDWPNLIRWLDAFLDSAAFAGIMSKYKPWVPDQEPTLFPNQI</sequence>
<name>A0A1M5R051_9RHOB</name>
<dbReference type="Gene3D" id="1.20.1050.10">
    <property type="match status" value="1"/>
</dbReference>
<keyword evidence="3" id="KW-0808">Transferase</keyword>
<dbReference type="GO" id="GO:0016740">
    <property type="term" value="F:transferase activity"/>
    <property type="evidence" value="ECO:0007669"/>
    <property type="project" value="UniProtKB-KW"/>
</dbReference>
<evidence type="ECO:0000313" key="3">
    <source>
        <dbReference type="EMBL" id="SHH19755.1"/>
    </source>
</evidence>
<dbReference type="GO" id="GO:0005737">
    <property type="term" value="C:cytoplasm"/>
    <property type="evidence" value="ECO:0007669"/>
    <property type="project" value="TreeGrafter"/>
</dbReference>
<organism evidence="3 4">
    <name type="scientific">Cognatiyoonia sediminum</name>
    <dbReference type="NCBI Taxonomy" id="1508389"/>
    <lineage>
        <taxon>Bacteria</taxon>
        <taxon>Pseudomonadati</taxon>
        <taxon>Pseudomonadota</taxon>
        <taxon>Alphaproteobacteria</taxon>
        <taxon>Rhodobacterales</taxon>
        <taxon>Paracoccaceae</taxon>
        <taxon>Cognatiyoonia</taxon>
    </lineage>
</organism>
<dbReference type="InterPro" id="IPR040079">
    <property type="entry name" value="Glutathione_S-Trfase"/>
</dbReference>
<proteinExistence type="predicted"/>
<dbReference type="InterPro" id="IPR036249">
    <property type="entry name" value="Thioredoxin-like_sf"/>
</dbReference>
<accession>A0A1M5R051</accession>
<dbReference type="AlphaFoldDB" id="A0A1M5R051"/>
<evidence type="ECO:0000259" key="1">
    <source>
        <dbReference type="PROSITE" id="PS50404"/>
    </source>
</evidence>
<feature type="domain" description="GST N-terminal" evidence="1">
    <location>
        <begin position="4"/>
        <end position="82"/>
    </location>
</feature>
<dbReference type="Pfam" id="PF13417">
    <property type="entry name" value="GST_N_3"/>
    <property type="match status" value="1"/>
</dbReference>
<protein>
    <submittedName>
        <fullName evidence="3">Glutathione S-transferase</fullName>
    </submittedName>
</protein>
<dbReference type="Pfam" id="PF13410">
    <property type="entry name" value="GST_C_2"/>
    <property type="match status" value="1"/>
</dbReference>
<dbReference type="PANTHER" id="PTHR43968">
    <property type="match status" value="1"/>
</dbReference>
<evidence type="ECO:0000313" key="4">
    <source>
        <dbReference type="Proteomes" id="UP000184074"/>
    </source>
</evidence>
<feature type="domain" description="GST C-terminal" evidence="2">
    <location>
        <begin position="83"/>
        <end position="210"/>
    </location>
</feature>
<dbReference type="InterPro" id="IPR036282">
    <property type="entry name" value="Glutathione-S-Trfase_C_sf"/>
</dbReference>